<organism evidence="1">
    <name type="scientific">marine sediment metagenome</name>
    <dbReference type="NCBI Taxonomy" id="412755"/>
    <lineage>
        <taxon>unclassified sequences</taxon>
        <taxon>metagenomes</taxon>
        <taxon>ecological metagenomes</taxon>
    </lineage>
</organism>
<protein>
    <submittedName>
        <fullName evidence="1">Uncharacterized protein</fullName>
    </submittedName>
</protein>
<comment type="caution">
    <text evidence="1">The sequence shown here is derived from an EMBL/GenBank/DDBJ whole genome shotgun (WGS) entry which is preliminary data.</text>
</comment>
<gene>
    <name evidence="1" type="ORF">LCGC14_0538300</name>
</gene>
<evidence type="ECO:0000313" key="1">
    <source>
        <dbReference type="EMBL" id="KKN59832.1"/>
    </source>
</evidence>
<sequence length="112" mass="13423">MGFSCFSWSDCPHKFYMKQKKEIKKGVLTAKLTFFDWGWADNIIYRIKGKVNEKSKGLDMISKIKEFFGIQDNEIIKHDRKVRDEEIARIKWTRDEEGNIISPFRTKREDEE</sequence>
<name>A0A0F9SC41_9ZZZZ</name>
<dbReference type="EMBL" id="LAZR01000714">
    <property type="protein sequence ID" value="KKN59832.1"/>
    <property type="molecule type" value="Genomic_DNA"/>
</dbReference>
<reference evidence="1" key="1">
    <citation type="journal article" date="2015" name="Nature">
        <title>Complex archaea that bridge the gap between prokaryotes and eukaryotes.</title>
        <authorList>
            <person name="Spang A."/>
            <person name="Saw J.H."/>
            <person name="Jorgensen S.L."/>
            <person name="Zaremba-Niedzwiedzka K."/>
            <person name="Martijn J."/>
            <person name="Lind A.E."/>
            <person name="van Eijk R."/>
            <person name="Schleper C."/>
            <person name="Guy L."/>
            <person name="Ettema T.J."/>
        </authorList>
    </citation>
    <scope>NUCLEOTIDE SEQUENCE</scope>
</reference>
<accession>A0A0F9SC41</accession>
<dbReference type="AlphaFoldDB" id="A0A0F9SC41"/>
<proteinExistence type="predicted"/>